<keyword evidence="2" id="KW-1185">Reference proteome</keyword>
<proteinExistence type="predicted"/>
<evidence type="ECO:0000313" key="2">
    <source>
        <dbReference type="Proteomes" id="UP001497644"/>
    </source>
</evidence>
<protein>
    <submittedName>
        <fullName evidence="1">Uncharacterized protein</fullName>
    </submittedName>
</protein>
<dbReference type="Proteomes" id="UP001497644">
    <property type="component" value="Chromosome 7"/>
</dbReference>
<dbReference type="SMART" id="SM00028">
    <property type="entry name" value="TPR"/>
    <property type="match status" value="2"/>
</dbReference>
<dbReference type="InterPro" id="IPR019734">
    <property type="entry name" value="TPR_rpt"/>
</dbReference>
<dbReference type="SUPFAM" id="SSF48452">
    <property type="entry name" value="TPR-like"/>
    <property type="match status" value="2"/>
</dbReference>
<gene>
    <name evidence="1" type="ORF">LPLAT_LOCUS12726</name>
</gene>
<sequence>MASYEQEETSTKTKLLTLQCPFNWEILDSIIKHTIMRFNSNNTDKNDTIDDEASCPLELLMKFLFKCYKAVLSADDDEGREMIAKAEDVLMQIQQGQELCQTIRAIEHVFYATKCFVLYDAEEINQLEEILENIIDTDDFSNEELGTLYGCQSVVWSCLNDFGMNKAVEIARKAVEKNQDCALWHFILGKNLRRQRRSINVSSEVSDAEREHFEIAYAMSKNQVFGIYYLQMRMESFYKFSRVRDYMMRKTANEKQVLHIAKEILKTKPTNYKVLLKLALMFLRAKVSDERLLAKECLDAVEQIAPSNSTYLHYTAMFYEQCGDYREAIKYFKKASECNNFVAELSYIQYGWETGELEPLPHLLRMLKKYEHLIKERQIAMLLGIAITYYSLHKDITNAAEYFLKALMIDPGNNKFKIYYKFLDFDTPNILFFLNNQFCPLLESKNSREISQKIKNLLNVKDVADLAKKLENLSTTDKTE</sequence>
<dbReference type="InterPro" id="IPR011990">
    <property type="entry name" value="TPR-like_helical_dom_sf"/>
</dbReference>
<dbReference type="AlphaFoldDB" id="A0AAV2P700"/>
<accession>A0AAV2P700</accession>
<reference evidence="1" key="1">
    <citation type="submission" date="2024-04" db="EMBL/GenBank/DDBJ databases">
        <authorList>
            <consortium name="Molecular Ecology Group"/>
        </authorList>
    </citation>
    <scope>NUCLEOTIDE SEQUENCE</scope>
</reference>
<dbReference type="EMBL" id="OZ034830">
    <property type="protein sequence ID" value="CAL1687536.1"/>
    <property type="molecule type" value="Genomic_DNA"/>
</dbReference>
<organism evidence="1 2">
    <name type="scientific">Lasius platythorax</name>
    <dbReference type="NCBI Taxonomy" id="488582"/>
    <lineage>
        <taxon>Eukaryota</taxon>
        <taxon>Metazoa</taxon>
        <taxon>Ecdysozoa</taxon>
        <taxon>Arthropoda</taxon>
        <taxon>Hexapoda</taxon>
        <taxon>Insecta</taxon>
        <taxon>Pterygota</taxon>
        <taxon>Neoptera</taxon>
        <taxon>Endopterygota</taxon>
        <taxon>Hymenoptera</taxon>
        <taxon>Apocrita</taxon>
        <taxon>Aculeata</taxon>
        <taxon>Formicoidea</taxon>
        <taxon>Formicidae</taxon>
        <taxon>Formicinae</taxon>
        <taxon>Lasius</taxon>
        <taxon>Lasius</taxon>
    </lineage>
</organism>
<evidence type="ECO:0000313" key="1">
    <source>
        <dbReference type="EMBL" id="CAL1687536.1"/>
    </source>
</evidence>
<name>A0AAV2P700_9HYME</name>
<dbReference type="Gene3D" id="1.25.40.10">
    <property type="entry name" value="Tetratricopeptide repeat domain"/>
    <property type="match status" value="1"/>
</dbReference>